<evidence type="ECO:0000256" key="4">
    <source>
        <dbReference type="SAM" id="Coils"/>
    </source>
</evidence>
<dbReference type="Gene3D" id="1.25.40.20">
    <property type="entry name" value="Ankyrin repeat-containing domain"/>
    <property type="match status" value="2"/>
</dbReference>
<accession>A0A6J3LT23</accession>
<name>A0A6J3LT23_9PEZI</name>
<keyword evidence="2 3" id="KW-0040">ANK repeat</keyword>
<dbReference type="PANTHER" id="PTHR24198:SF165">
    <property type="entry name" value="ANKYRIN REPEAT-CONTAINING PROTEIN-RELATED"/>
    <property type="match status" value="1"/>
</dbReference>
<dbReference type="OrthoDB" id="20872at2759"/>
<reference evidence="6" key="1">
    <citation type="submission" date="2020-01" db="EMBL/GenBank/DDBJ databases">
        <authorList>
            <consortium name="DOE Joint Genome Institute"/>
            <person name="Haridas S."/>
            <person name="Albert R."/>
            <person name="Binder M."/>
            <person name="Bloem J."/>
            <person name="Labutti K."/>
            <person name="Salamov A."/>
            <person name="Andreopoulos B."/>
            <person name="Baker S.E."/>
            <person name="Barry K."/>
            <person name="Bills G."/>
            <person name="Bluhm B.H."/>
            <person name="Cannon C."/>
            <person name="Castanera R."/>
            <person name="Culley D.E."/>
            <person name="Daum C."/>
            <person name="Ezra D."/>
            <person name="Gonzalez J.B."/>
            <person name="Henrissat B."/>
            <person name="Kuo A."/>
            <person name="Liang C."/>
            <person name="Lipzen A."/>
            <person name="Lutzoni F."/>
            <person name="Magnuson J."/>
            <person name="Mondo S."/>
            <person name="Nolan M."/>
            <person name="Ohm R."/>
            <person name="Pangilinan J."/>
            <person name="Park H.-J."/>
            <person name="Ramirez L."/>
            <person name="Alfaro M."/>
            <person name="Sun H."/>
            <person name="Tritt A."/>
            <person name="Yoshinaga Y."/>
            <person name="Zwiers L.-H."/>
            <person name="Turgeon B.G."/>
            <person name="Goodwin S.B."/>
            <person name="Spatafora J.W."/>
            <person name="Crous P.W."/>
            <person name="Grigoriev I.V."/>
        </authorList>
    </citation>
    <scope>NUCLEOTIDE SEQUENCE</scope>
    <source>
        <strain evidence="6">CBS 342.82</strain>
    </source>
</reference>
<dbReference type="PANTHER" id="PTHR24198">
    <property type="entry name" value="ANKYRIN REPEAT AND PROTEIN KINASE DOMAIN-CONTAINING PROTEIN"/>
    <property type="match status" value="1"/>
</dbReference>
<keyword evidence="1" id="KW-0677">Repeat</keyword>
<keyword evidence="5" id="KW-1185">Reference proteome</keyword>
<evidence type="ECO:0000256" key="1">
    <source>
        <dbReference type="ARBA" id="ARBA00022737"/>
    </source>
</evidence>
<proteinExistence type="predicted"/>
<dbReference type="GeneID" id="54366737"/>
<dbReference type="AlphaFoldDB" id="A0A6J3LT23"/>
<dbReference type="InterPro" id="IPR036770">
    <property type="entry name" value="Ankyrin_rpt-contain_sf"/>
</dbReference>
<organism evidence="6">
    <name type="scientific">Dissoconium aciculare CBS 342.82</name>
    <dbReference type="NCBI Taxonomy" id="1314786"/>
    <lineage>
        <taxon>Eukaryota</taxon>
        <taxon>Fungi</taxon>
        <taxon>Dikarya</taxon>
        <taxon>Ascomycota</taxon>
        <taxon>Pezizomycotina</taxon>
        <taxon>Dothideomycetes</taxon>
        <taxon>Dothideomycetidae</taxon>
        <taxon>Mycosphaerellales</taxon>
        <taxon>Dissoconiaceae</taxon>
        <taxon>Dissoconium</taxon>
    </lineage>
</organism>
<evidence type="ECO:0000313" key="5">
    <source>
        <dbReference type="Proteomes" id="UP000504637"/>
    </source>
</evidence>
<evidence type="ECO:0000313" key="6">
    <source>
        <dbReference type="RefSeq" id="XP_033455834.1"/>
    </source>
</evidence>
<dbReference type="SMART" id="SM00248">
    <property type="entry name" value="ANK"/>
    <property type="match status" value="4"/>
</dbReference>
<dbReference type="Pfam" id="PF12796">
    <property type="entry name" value="Ank_2"/>
    <property type="match status" value="2"/>
</dbReference>
<evidence type="ECO:0000256" key="2">
    <source>
        <dbReference type="ARBA" id="ARBA00023043"/>
    </source>
</evidence>
<dbReference type="Proteomes" id="UP000504637">
    <property type="component" value="Unplaced"/>
</dbReference>
<gene>
    <name evidence="6" type="ORF">K489DRAFT_80258</name>
</gene>
<reference evidence="6" key="2">
    <citation type="submission" date="2020-04" db="EMBL/GenBank/DDBJ databases">
        <authorList>
            <consortium name="NCBI Genome Project"/>
        </authorList>
    </citation>
    <scope>NUCLEOTIDE SEQUENCE</scope>
    <source>
        <strain evidence="6">CBS 342.82</strain>
    </source>
</reference>
<evidence type="ECO:0000256" key="3">
    <source>
        <dbReference type="PROSITE-ProRule" id="PRU00023"/>
    </source>
</evidence>
<dbReference type="InterPro" id="IPR002110">
    <property type="entry name" value="Ankyrin_rpt"/>
</dbReference>
<dbReference type="SUPFAM" id="SSF48403">
    <property type="entry name" value="Ankyrin repeat"/>
    <property type="match status" value="1"/>
</dbReference>
<feature type="repeat" description="ANK" evidence="3">
    <location>
        <begin position="123"/>
        <end position="155"/>
    </location>
</feature>
<dbReference type="RefSeq" id="XP_033455834.1">
    <property type="nucleotide sequence ID" value="XM_033608936.1"/>
</dbReference>
<sequence>MPLLILPNELLLIIGEGLETHRDLNALSRTDARLYHLFNGEQYSKTPVEDRNLALFWASYHGHARTVQLLLDYGVDVDSVCFSPKYPRATALQVAVGCGNEEVACLLIERRVDISQLYGQSFREVSILHVACFNALPQAVQMLLERGAKPNQRDRLGRTPLHFAVLPNQGSPRTASTMEVVRLLLERGAKQTSKDHHGQTPVAILNHNDLAGTGTKDWSYDFHFRFFERCFARDTEDRLIWQRRRKVDLATHNVEKRINCLFKRYAAEEALEKTERNRQIKKRRDEQQRWDADITLQEARQRRVRLLEEASVAQKVQREPRQRVQLEIERQKHEASRIQKEKDLAREATERRLAVQTAIAANWGHLRQSAQTRNVSVVLDNRCGHPLGRLRRKQRGECHVYHQVKPTFCQFRLWWRGP</sequence>
<reference evidence="6" key="3">
    <citation type="submission" date="2025-08" db="UniProtKB">
        <authorList>
            <consortium name="RefSeq"/>
        </authorList>
    </citation>
    <scope>IDENTIFICATION</scope>
    <source>
        <strain evidence="6">CBS 342.82</strain>
    </source>
</reference>
<feature type="coiled-coil region" evidence="4">
    <location>
        <begin position="296"/>
        <end position="348"/>
    </location>
</feature>
<dbReference type="PROSITE" id="PS50088">
    <property type="entry name" value="ANK_REPEAT"/>
    <property type="match status" value="2"/>
</dbReference>
<keyword evidence="4" id="KW-0175">Coiled coil</keyword>
<protein>
    <submittedName>
        <fullName evidence="6">Ankyrin</fullName>
    </submittedName>
</protein>
<feature type="repeat" description="ANK" evidence="3">
    <location>
        <begin position="156"/>
        <end position="196"/>
    </location>
</feature>
<dbReference type="PROSITE" id="PS50297">
    <property type="entry name" value="ANK_REP_REGION"/>
    <property type="match status" value="2"/>
</dbReference>